<name>A0ABN3G0B5_9PSEU</name>
<dbReference type="EMBL" id="BAAARA010000004">
    <property type="protein sequence ID" value="GAA2341468.1"/>
    <property type="molecule type" value="Genomic_DNA"/>
</dbReference>
<dbReference type="Proteomes" id="UP001501218">
    <property type="component" value="Unassembled WGS sequence"/>
</dbReference>
<organism evidence="2 3">
    <name type="scientific">Saccharopolyspora halophila</name>
    <dbReference type="NCBI Taxonomy" id="405551"/>
    <lineage>
        <taxon>Bacteria</taxon>
        <taxon>Bacillati</taxon>
        <taxon>Actinomycetota</taxon>
        <taxon>Actinomycetes</taxon>
        <taxon>Pseudonocardiales</taxon>
        <taxon>Pseudonocardiaceae</taxon>
        <taxon>Saccharopolyspora</taxon>
    </lineage>
</organism>
<reference evidence="2 3" key="1">
    <citation type="journal article" date="2019" name="Int. J. Syst. Evol. Microbiol.">
        <title>The Global Catalogue of Microorganisms (GCM) 10K type strain sequencing project: providing services to taxonomists for standard genome sequencing and annotation.</title>
        <authorList>
            <consortium name="The Broad Institute Genomics Platform"/>
            <consortium name="The Broad Institute Genome Sequencing Center for Infectious Disease"/>
            <person name="Wu L."/>
            <person name="Ma J."/>
        </authorList>
    </citation>
    <scope>NUCLEOTIDE SEQUENCE [LARGE SCALE GENOMIC DNA]</scope>
    <source>
        <strain evidence="2 3">JCM 16221</strain>
    </source>
</reference>
<feature type="region of interest" description="Disordered" evidence="1">
    <location>
        <begin position="48"/>
        <end position="77"/>
    </location>
</feature>
<evidence type="ECO:0000256" key="1">
    <source>
        <dbReference type="SAM" id="MobiDB-lite"/>
    </source>
</evidence>
<accession>A0ABN3G0B5</accession>
<evidence type="ECO:0000313" key="3">
    <source>
        <dbReference type="Proteomes" id="UP001501218"/>
    </source>
</evidence>
<protein>
    <recommendedName>
        <fullName evidence="4">DUF222 domain-containing protein</fullName>
    </recommendedName>
</protein>
<keyword evidence="3" id="KW-1185">Reference proteome</keyword>
<proteinExistence type="predicted"/>
<feature type="compositionally biased region" description="Basic and acidic residues" evidence="1">
    <location>
        <begin position="67"/>
        <end position="77"/>
    </location>
</feature>
<evidence type="ECO:0008006" key="4">
    <source>
        <dbReference type="Google" id="ProtNLM"/>
    </source>
</evidence>
<evidence type="ECO:0000313" key="2">
    <source>
        <dbReference type="EMBL" id="GAA2341468.1"/>
    </source>
</evidence>
<comment type="caution">
    <text evidence="2">The sequence shown here is derived from an EMBL/GenBank/DDBJ whole genome shotgun (WGS) entry which is preliminary data.</text>
</comment>
<gene>
    <name evidence="2" type="ORF">GCM10009854_17410</name>
</gene>
<sequence length="77" mass="8081">MRTGLPRGDREVVLDAQVRAALVGPLGEEADGAAVAEHERIAHDLRSLRAGCQDPTVTAQPGSKKRASADPRRAALA</sequence>